<feature type="compositionally biased region" description="Basic and acidic residues" evidence="1">
    <location>
        <begin position="54"/>
        <end position="68"/>
    </location>
</feature>
<evidence type="ECO:0000256" key="1">
    <source>
        <dbReference type="SAM" id="MobiDB-lite"/>
    </source>
</evidence>
<reference evidence="2 3" key="2">
    <citation type="submission" date="2018-11" db="EMBL/GenBank/DDBJ databases">
        <authorList>
            <consortium name="Pathogen Informatics"/>
        </authorList>
    </citation>
    <scope>NUCLEOTIDE SEQUENCE [LARGE SCALE GENOMIC DNA]</scope>
</reference>
<dbReference type="WBParaSite" id="GPUH_0001323601-mRNA-1">
    <property type="protein sequence ID" value="GPUH_0001323601-mRNA-1"/>
    <property type="gene ID" value="GPUH_0001323601"/>
</dbReference>
<accession>A0A183DWY0</accession>
<proteinExistence type="predicted"/>
<reference evidence="4" key="1">
    <citation type="submission" date="2016-06" db="UniProtKB">
        <authorList>
            <consortium name="WormBaseParasite"/>
        </authorList>
    </citation>
    <scope>IDENTIFICATION</scope>
</reference>
<evidence type="ECO:0000313" key="2">
    <source>
        <dbReference type="EMBL" id="VDN21873.1"/>
    </source>
</evidence>
<protein>
    <submittedName>
        <fullName evidence="2 4">Uncharacterized protein</fullName>
    </submittedName>
</protein>
<dbReference type="AlphaFoldDB" id="A0A183DWY0"/>
<evidence type="ECO:0000313" key="3">
    <source>
        <dbReference type="Proteomes" id="UP000271098"/>
    </source>
</evidence>
<organism evidence="4">
    <name type="scientific">Gongylonema pulchrum</name>
    <dbReference type="NCBI Taxonomy" id="637853"/>
    <lineage>
        <taxon>Eukaryota</taxon>
        <taxon>Metazoa</taxon>
        <taxon>Ecdysozoa</taxon>
        <taxon>Nematoda</taxon>
        <taxon>Chromadorea</taxon>
        <taxon>Rhabditida</taxon>
        <taxon>Spirurina</taxon>
        <taxon>Spiruromorpha</taxon>
        <taxon>Spiruroidea</taxon>
        <taxon>Gongylonematidae</taxon>
        <taxon>Gongylonema</taxon>
    </lineage>
</organism>
<feature type="region of interest" description="Disordered" evidence="1">
    <location>
        <begin position="54"/>
        <end position="99"/>
    </location>
</feature>
<dbReference type="Proteomes" id="UP000271098">
    <property type="component" value="Unassembled WGS sequence"/>
</dbReference>
<gene>
    <name evidence="2" type="ORF">GPUH_LOCUS13221</name>
</gene>
<feature type="compositionally biased region" description="Polar residues" evidence="1">
    <location>
        <begin position="69"/>
        <end position="84"/>
    </location>
</feature>
<dbReference type="OrthoDB" id="10571838at2759"/>
<name>A0A183DWY0_9BILA</name>
<sequence>MVQGNGDIGINGSVLSPRENSLCAQMIANVLESSPGSLSTRDKFSTAYSTDLTKFEDAKTTDKNDGRSTKSANDTLDSNKSTPFIQIPYQPPSSDSLALGTTPEYQEILDVAEGTQLGLFHCYPKARQCQGR</sequence>
<keyword evidence="3" id="KW-1185">Reference proteome</keyword>
<dbReference type="EMBL" id="UYRT01080021">
    <property type="protein sequence ID" value="VDN21873.1"/>
    <property type="molecule type" value="Genomic_DNA"/>
</dbReference>
<evidence type="ECO:0000313" key="4">
    <source>
        <dbReference type="WBParaSite" id="GPUH_0001323601-mRNA-1"/>
    </source>
</evidence>